<comment type="caution">
    <text evidence="1">The sequence shown here is derived from an EMBL/GenBank/DDBJ whole genome shotgun (WGS) entry which is preliminary data.</text>
</comment>
<gene>
    <name evidence="1" type="ORF">CDAUBV1_LOCUS9927</name>
</gene>
<organism evidence="1 2">
    <name type="scientific">Calicophoron daubneyi</name>
    <name type="common">Rumen fluke</name>
    <name type="synonym">Paramphistomum daubneyi</name>
    <dbReference type="NCBI Taxonomy" id="300641"/>
    <lineage>
        <taxon>Eukaryota</taxon>
        <taxon>Metazoa</taxon>
        <taxon>Spiralia</taxon>
        <taxon>Lophotrochozoa</taxon>
        <taxon>Platyhelminthes</taxon>
        <taxon>Trematoda</taxon>
        <taxon>Digenea</taxon>
        <taxon>Plagiorchiida</taxon>
        <taxon>Pronocephalata</taxon>
        <taxon>Paramphistomoidea</taxon>
        <taxon>Paramphistomidae</taxon>
        <taxon>Calicophoron</taxon>
    </lineage>
</organism>
<sequence>MPSFSSYRSCLVRASLRLTQGFCDRQFQMIFLVNSILFNRVPMYYSRFSCLWSDYFSSVVKVTIATDIHLFLLGHLNAILVASLSKLLASALPPDTLSCRLLNTT</sequence>
<dbReference type="EMBL" id="CAXLJL010000268">
    <property type="protein sequence ID" value="CAL5135816.1"/>
    <property type="molecule type" value="Genomic_DNA"/>
</dbReference>
<evidence type="ECO:0000313" key="2">
    <source>
        <dbReference type="Proteomes" id="UP001497525"/>
    </source>
</evidence>
<name>A0AAV2TG11_CALDB</name>
<evidence type="ECO:0000313" key="1">
    <source>
        <dbReference type="EMBL" id="CAL5135816.1"/>
    </source>
</evidence>
<protein>
    <submittedName>
        <fullName evidence="1">Uncharacterized protein</fullName>
    </submittedName>
</protein>
<dbReference type="AlphaFoldDB" id="A0AAV2TG11"/>
<dbReference type="Proteomes" id="UP001497525">
    <property type="component" value="Unassembled WGS sequence"/>
</dbReference>
<reference evidence="1" key="1">
    <citation type="submission" date="2024-06" db="EMBL/GenBank/DDBJ databases">
        <authorList>
            <person name="Liu X."/>
            <person name="Lenzi L."/>
            <person name="Haldenby T S."/>
            <person name="Uol C."/>
        </authorList>
    </citation>
    <scope>NUCLEOTIDE SEQUENCE</scope>
</reference>
<accession>A0AAV2TG11</accession>
<proteinExistence type="predicted"/>